<keyword evidence="4" id="KW-1185">Reference proteome</keyword>
<feature type="region of interest" description="Disordered" evidence="1">
    <location>
        <begin position="154"/>
        <end position="211"/>
    </location>
</feature>
<name>A0AAQ3NB37_VIGMU</name>
<protein>
    <recommendedName>
        <fullName evidence="2">DUF4216 domain-containing protein</fullName>
    </recommendedName>
</protein>
<dbReference type="AlphaFoldDB" id="A0AAQ3NB37"/>
<dbReference type="Pfam" id="PF13952">
    <property type="entry name" value="DUF4216"/>
    <property type="match status" value="1"/>
</dbReference>
<feature type="compositionally biased region" description="Low complexity" evidence="1">
    <location>
        <begin position="171"/>
        <end position="194"/>
    </location>
</feature>
<dbReference type="EMBL" id="CP144695">
    <property type="protein sequence ID" value="WVZ06659.1"/>
    <property type="molecule type" value="Genomic_DNA"/>
</dbReference>
<organism evidence="3 4">
    <name type="scientific">Vigna mungo</name>
    <name type="common">Black gram</name>
    <name type="synonym">Phaseolus mungo</name>
    <dbReference type="NCBI Taxonomy" id="3915"/>
    <lineage>
        <taxon>Eukaryota</taxon>
        <taxon>Viridiplantae</taxon>
        <taxon>Streptophyta</taxon>
        <taxon>Embryophyta</taxon>
        <taxon>Tracheophyta</taxon>
        <taxon>Spermatophyta</taxon>
        <taxon>Magnoliopsida</taxon>
        <taxon>eudicotyledons</taxon>
        <taxon>Gunneridae</taxon>
        <taxon>Pentapetalae</taxon>
        <taxon>rosids</taxon>
        <taxon>fabids</taxon>
        <taxon>Fabales</taxon>
        <taxon>Fabaceae</taxon>
        <taxon>Papilionoideae</taxon>
        <taxon>50 kb inversion clade</taxon>
        <taxon>NPAAA clade</taxon>
        <taxon>indigoferoid/millettioid clade</taxon>
        <taxon>Phaseoleae</taxon>
        <taxon>Vigna</taxon>
    </lineage>
</organism>
<gene>
    <name evidence="3" type="ORF">V8G54_020005</name>
</gene>
<feature type="domain" description="DUF4216" evidence="2">
    <location>
        <begin position="2"/>
        <end position="60"/>
    </location>
</feature>
<evidence type="ECO:0000256" key="1">
    <source>
        <dbReference type="SAM" id="MobiDB-lite"/>
    </source>
</evidence>
<feature type="compositionally biased region" description="Polar residues" evidence="1">
    <location>
        <begin position="202"/>
        <end position="211"/>
    </location>
</feature>
<accession>A0AAQ3NB37</accession>
<proteinExistence type="predicted"/>
<evidence type="ECO:0000259" key="2">
    <source>
        <dbReference type="Pfam" id="PF13952"/>
    </source>
</evidence>
<dbReference type="Proteomes" id="UP001374535">
    <property type="component" value="Chromosome 6"/>
</dbReference>
<sequence length="211" mass="23623">MWANTTTSRGIVTNELGFTSVCFGRLIHTGDNDDDEPYIQASQAQMVYYVDDEFDKNWCIPVHIKPRDGVHGLNLERSVNQICDQHISKITEAKNERGFEESVPIPNTVTVYVQKCRLLNLLGKQPMNAPRDFTRLLSRFSRSTPRLAVSIKKETKHHTQQSTWGHIVNHPPATQSAAPQVQSSPSLSAPQVQSTCAPTPIPSSNDFFFSS</sequence>
<reference evidence="3 4" key="1">
    <citation type="journal article" date="2023" name="Life. Sci Alliance">
        <title>Evolutionary insights into 3D genome organization and epigenetic landscape of Vigna mungo.</title>
        <authorList>
            <person name="Junaid A."/>
            <person name="Singh B."/>
            <person name="Bhatia S."/>
        </authorList>
    </citation>
    <scope>NUCLEOTIDE SEQUENCE [LARGE SCALE GENOMIC DNA]</scope>
    <source>
        <strain evidence="3">Urdbean</strain>
    </source>
</reference>
<evidence type="ECO:0000313" key="3">
    <source>
        <dbReference type="EMBL" id="WVZ06659.1"/>
    </source>
</evidence>
<dbReference type="InterPro" id="IPR025312">
    <property type="entry name" value="DUF4216"/>
</dbReference>
<evidence type="ECO:0000313" key="4">
    <source>
        <dbReference type="Proteomes" id="UP001374535"/>
    </source>
</evidence>